<dbReference type="STRING" id="2074.BG845_01931"/>
<evidence type="ECO:0000259" key="1">
    <source>
        <dbReference type="Pfam" id="PF11716"/>
    </source>
</evidence>
<accession>A0A1Y2N1X2</accession>
<gene>
    <name evidence="2" type="ORF">BG845_01931</name>
</gene>
<dbReference type="AlphaFoldDB" id="A0A1Y2N1X2"/>
<dbReference type="InterPro" id="IPR034660">
    <property type="entry name" value="DinB/YfiT-like"/>
</dbReference>
<keyword evidence="3" id="KW-1185">Reference proteome</keyword>
<feature type="domain" description="Mycothiol-dependent maleylpyruvate isomerase metal-binding" evidence="1">
    <location>
        <begin position="8"/>
        <end position="97"/>
    </location>
</feature>
<dbReference type="OrthoDB" id="5178565at2"/>
<protein>
    <recommendedName>
        <fullName evidence="1">Mycothiol-dependent maleylpyruvate isomerase metal-binding domain-containing protein</fullName>
    </recommendedName>
</protein>
<dbReference type="RefSeq" id="WP_085912220.1">
    <property type="nucleotide sequence ID" value="NZ_AP018920.1"/>
</dbReference>
<sequence length="209" mass="22336">MDELWALVHAERAALVADLTGLDEDRWELPSSCPGWTVHDVVAHLVDSACTTRAGFVADLVRARFDFDRLNARGVARQRRATGAATLARLAQVATRTSGPPVDRATRLVEEIVHGEDVRRPLGVRRNHPLDAVVPALEYQARTPASFGGGRELTAVARFTATDTELSIGSGAEVTGTALALLLTLSGRATARDELAGPGLEFLISAPPR</sequence>
<comment type="caution">
    <text evidence="2">The sequence shown here is derived from an EMBL/GenBank/DDBJ whole genome shotgun (WGS) entry which is preliminary data.</text>
</comment>
<dbReference type="SUPFAM" id="SSF109854">
    <property type="entry name" value="DinB/YfiT-like putative metalloenzymes"/>
    <property type="match status" value="1"/>
</dbReference>
<evidence type="ECO:0000313" key="2">
    <source>
        <dbReference type="EMBL" id="OSY41440.1"/>
    </source>
</evidence>
<name>A0A1Y2N1X2_PSEAH</name>
<dbReference type="Pfam" id="PF11716">
    <property type="entry name" value="MDMPI_N"/>
    <property type="match status" value="1"/>
</dbReference>
<proteinExistence type="predicted"/>
<dbReference type="InterPro" id="IPR017517">
    <property type="entry name" value="Maleyloyr_isom"/>
</dbReference>
<evidence type="ECO:0000313" key="3">
    <source>
        <dbReference type="Proteomes" id="UP000194360"/>
    </source>
</evidence>
<dbReference type="GO" id="GO:0046872">
    <property type="term" value="F:metal ion binding"/>
    <property type="evidence" value="ECO:0007669"/>
    <property type="project" value="InterPro"/>
</dbReference>
<dbReference type="Gene3D" id="1.20.120.450">
    <property type="entry name" value="dinb family like domain"/>
    <property type="match status" value="1"/>
</dbReference>
<dbReference type="Proteomes" id="UP000194360">
    <property type="component" value="Unassembled WGS sequence"/>
</dbReference>
<dbReference type="NCBIfam" id="TIGR03083">
    <property type="entry name" value="maleylpyruvate isomerase family mycothiol-dependent enzyme"/>
    <property type="match status" value="1"/>
</dbReference>
<dbReference type="InterPro" id="IPR024344">
    <property type="entry name" value="MDMPI_metal-binding"/>
</dbReference>
<organism evidence="2 3">
    <name type="scientific">Pseudonocardia autotrophica</name>
    <name type="common">Amycolata autotrophica</name>
    <name type="synonym">Nocardia autotrophica</name>
    <dbReference type="NCBI Taxonomy" id="2074"/>
    <lineage>
        <taxon>Bacteria</taxon>
        <taxon>Bacillati</taxon>
        <taxon>Actinomycetota</taxon>
        <taxon>Actinomycetes</taxon>
        <taxon>Pseudonocardiales</taxon>
        <taxon>Pseudonocardiaceae</taxon>
        <taxon>Pseudonocardia</taxon>
    </lineage>
</organism>
<dbReference type="EMBL" id="MIGB01000008">
    <property type="protein sequence ID" value="OSY41440.1"/>
    <property type="molecule type" value="Genomic_DNA"/>
</dbReference>
<reference evidence="2 3" key="1">
    <citation type="submission" date="2016-09" db="EMBL/GenBank/DDBJ databases">
        <title>Pseudonocardia autotrophica DSM535, a candidate organism with high potential of specific P450 cytochromes.</title>
        <authorList>
            <person name="Grumaz C."/>
            <person name="Vainshtein Y."/>
            <person name="Kirstahler P."/>
            <person name="Sohn K."/>
        </authorList>
    </citation>
    <scope>NUCLEOTIDE SEQUENCE [LARGE SCALE GENOMIC DNA]</scope>
    <source>
        <strain evidence="2 3">DSM 535</strain>
    </source>
</reference>